<feature type="region of interest" description="Disordered" evidence="5">
    <location>
        <begin position="427"/>
        <end position="453"/>
    </location>
</feature>
<dbReference type="SUPFAM" id="SSF81901">
    <property type="entry name" value="HCP-like"/>
    <property type="match status" value="1"/>
</dbReference>
<proteinExistence type="predicted"/>
<keyword evidence="2" id="KW-0677">Repeat</keyword>
<dbReference type="PROSITE" id="PS50076">
    <property type="entry name" value="DNAJ_2"/>
    <property type="match status" value="1"/>
</dbReference>
<dbReference type="InterPro" id="IPR051685">
    <property type="entry name" value="Ycf3/AcsC/BcsC/TPR_MFPF"/>
</dbReference>
<dbReference type="Gene3D" id="1.10.287.110">
    <property type="entry name" value="DnaJ domain"/>
    <property type="match status" value="1"/>
</dbReference>
<organism evidence="7 8">
    <name type="scientific">Enterocloster hominis</name>
    <name type="common">ex Hitch et al. 2024</name>
    <dbReference type="NCBI Taxonomy" id="1917870"/>
    <lineage>
        <taxon>Bacteria</taxon>
        <taxon>Bacillati</taxon>
        <taxon>Bacillota</taxon>
        <taxon>Clostridia</taxon>
        <taxon>Lachnospirales</taxon>
        <taxon>Lachnospiraceae</taxon>
        <taxon>Enterocloster</taxon>
    </lineage>
</organism>
<feature type="domain" description="J" evidence="6">
    <location>
        <begin position="5"/>
        <end position="67"/>
    </location>
</feature>
<feature type="repeat" description="TPR" evidence="4">
    <location>
        <begin position="726"/>
        <end position="759"/>
    </location>
</feature>
<dbReference type="InterPro" id="IPR001623">
    <property type="entry name" value="DnaJ_domain"/>
</dbReference>
<dbReference type="InterPro" id="IPR019734">
    <property type="entry name" value="TPR_rpt"/>
</dbReference>
<feature type="repeat" description="TPR" evidence="4">
    <location>
        <begin position="801"/>
        <end position="834"/>
    </location>
</feature>
<dbReference type="Proteomes" id="UP001454086">
    <property type="component" value="Unassembled WGS sequence"/>
</dbReference>
<evidence type="ECO:0000259" key="6">
    <source>
        <dbReference type="PROSITE" id="PS50076"/>
    </source>
</evidence>
<feature type="repeat" description="TPR" evidence="4">
    <location>
        <begin position="1000"/>
        <end position="1033"/>
    </location>
</feature>
<dbReference type="PROSITE" id="PS50005">
    <property type="entry name" value="TPR"/>
    <property type="match status" value="3"/>
</dbReference>
<protein>
    <submittedName>
        <fullName evidence="7">Tetratricopeptide repeat protein</fullName>
    </submittedName>
</protein>
<dbReference type="SUPFAM" id="SSF46565">
    <property type="entry name" value="Chaperone J-domain"/>
    <property type="match status" value="1"/>
</dbReference>
<dbReference type="InterPro" id="IPR011990">
    <property type="entry name" value="TPR-like_helical_dom_sf"/>
</dbReference>
<keyword evidence="3 4" id="KW-0802">TPR repeat</keyword>
<dbReference type="RefSeq" id="WP_040380083.1">
    <property type="nucleotide sequence ID" value="NZ_JBBMFM010000010.1"/>
</dbReference>
<keyword evidence="1" id="KW-0235">DNA replication</keyword>
<evidence type="ECO:0000313" key="7">
    <source>
        <dbReference type="EMBL" id="MEQ2424190.1"/>
    </source>
</evidence>
<evidence type="ECO:0000256" key="3">
    <source>
        <dbReference type="ARBA" id="ARBA00022803"/>
    </source>
</evidence>
<name>A0ABV1D1C4_9FIRM</name>
<keyword evidence="8" id="KW-1185">Reference proteome</keyword>
<evidence type="ECO:0000256" key="5">
    <source>
        <dbReference type="SAM" id="MobiDB-lite"/>
    </source>
</evidence>
<dbReference type="EMBL" id="JBBMFM010000010">
    <property type="protein sequence ID" value="MEQ2424190.1"/>
    <property type="molecule type" value="Genomic_DNA"/>
</dbReference>
<dbReference type="Pfam" id="PF13432">
    <property type="entry name" value="TPR_16"/>
    <property type="match status" value="1"/>
</dbReference>
<dbReference type="InterPro" id="IPR036869">
    <property type="entry name" value="J_dom_sf"/>
</dbReference>
<accession>A0ABV1D1C4</accession>
<gene>
    <name evidence="7" type="ORF">WMQ36_04325</name>
</gene>
<dbReference type="Gene3D" id="1.25.40.10">
    <property type="entry name" value="Tetratricopeptide repeat domain"/>
    <property type="match status" value="4"/>
</dbReference>
<dbReference type="PANTHER" id="PTHR44943:SF8">
    <property type="entry name" value="TPR REPEAT-CONTAINING PROTEIN MJ0263"/>
    <property type="match status" value="1"/>
</dbReference>
<comment type="caution">
    <text evidence="7">The sequence shown here is derived from an EMBL/GenBank/DDBJ whole genome shotgun (WGS) entry which is preliminary data.</text>
</comment>
<evidence type="ECO:0000256" key="4">
    <source>
        <dbReference type="PROSITE-ProRule" id="PRU00339"/>
    </source>
</evidence>
<evidence type="ECO:0000256" key="1">
    <source>
        <dbReference type="ARBA" id="ARBA00022705"/>
    </source>
</evidence>
<dbReference type="SMART" id="SM00028">
    <property type="entry name" value="TPR"/>
    <property type="match status" value="7"/>
</dbReference>
<dbReference type="CDD" id="cd06257">
    <property type="entry name" value="DnaJ"/>
    <property type="match status" value="1"/>
</dbReference>
<evidence type="ECO:0000256" key="2">
    <source>
        <dbReference type="ARBA" id="ARBA00022737"/>
    </source>
</evidence>
<dbReference type="SUPFAM" id="SSF48452">
    <property type="entry name" value="TPR-like"/>
    <property type="match status" value="2"/>
</dbReference>
<reference evidence="7 8" key="1">
    <citation type="submission" date="2024-03" db="EMBL/GenBank/DDBJ databases">
        <title>Human intestinal bacterial collection.</title>
        <authorList>
            <person name="Pauvert C."/>
            <person name="Hitch T.C.A."/>
            <person name="Clavel T."/>
        </authorList>
    </citation>
    <scope>NUCLEOTIDE SEQUENCE [LARGE SCALE GENOMIC DNA]</scope>
    <source>
        <strain evidence="7 8">CLA-SR-H021</strain>
    </source>
</reference>
<sequence>MNVQEIFGILGIEETRDEDEIRAAYRKLLLTSNPEDDAEGFKRLRRAYEEAVGYARTPADEEIQSAGWMEESGPEGIFLRQLADIYTSLPRRLDPAEWDSLLREPVLGSVDSGEPAKWAMFSYLSEHFRLPVKIWKILDRTFLIEKNHQEFREHLPEGFVDFMLERLDTDDGREFPMDRLQGDTQADYDGFISALFTLRNKEKTGAPEELEERGGALLHLASLGIDHPWYGVEQAEYLALTGKTEEAAGMARSLIMENREDEQVYMPVVSILISCGCRTEARGLYAAYLCGKRRTSDGAYQALMGLARLDAEDGNWEKAREHVWNAGKLERTEEARRLLGQADQEIIRLYTSRTEGLNQEEALLLARCFVYSEQGGEGRRFFEAHPEYIADTPDFHEQMAMLNMLDGRSGEALEEIGLWRKRLKQENVGQENVGQENGNQKSGSQESGDQKASQARSFHVEGRVWRDLYHQEIRREGGNREQAAGFSDRALAAHSQAVLLEPDNVDYRLYKVMVLRDRQDYQEMEKQCREILQMDDGVYWAIFYLQEACERLGKDQEVVDAFLRAREIYDGHPEIYIRAVRVFKAYGKYENALRVIDDAGQAGVNSSELLVERIGVLDRLAKDAEDWRRADRYAAAVIRHLEQNKESRELLADAYLKRAFLNDSGNQFNKYKKLGLDCRYAEISLRLRESLSARYALGRYWIEYGNRPKQAYLHLKQCEKQGMDYERLYYYIARCHERFREWDKAIGYYDKALQKNPESSNCYWRLSVLYKQKYTRTLQNEYGKKALYYTNLLEEKFGPGAENFRRRADIYLHMKEYDKALKEIEQGIEMDGDSGMWLLKGKILRVLGRYEEAIACCGKSLEASDQFGADEEECFKRVFQCFLRMKQIDQGIEYFTKALDRNLTADGREKCLENLMDLEAEAGRHDKALGWIREQYGSTDLDKRCCDDWEEEGKRIEAVLNIWLKFRKNPGGEIWDKCREAEGIAREALADEAGDKEGRALVCQNVGEAWYYLGNLDKALDYLSKAYDIASRMKKYGYYRSLTKMLIRTHYWRNDLKEARKFGDLYRARLESDYTECSDLGLSMEELLTRPTTESRQVLYNLFCWSYFTGRHDEAREYFRLMDEERGMCWWCDEDGCTELLEARGFLLMLDHKKEEALMAFAQADQVIWLGCNKDARMAVKMLEKETCIQ</sequence>
<evidence type="ECO:0000313" key="8">
    <source>
        <dbReference type="Proteomes" id="UP001454086"/>
    </source>
</evidence>
<dbReference type="PANTHER" id="PTHR44943">
    <property type="entry name" value="CELLULOSE SYNTHASE OPERON PROTEIN C"/>
    <property type="match status" value="1"/>
</dbReference>